<keyword evidence="2" id="KW-1185">Reference proteome</keyword>
<dbReference type="Proteomes" id="UP000602004">
    <property type="component" value="Unassembled WGS sequence"/>
</dbReference>
<sequence>MLRACLGMRDGCFNRARRESGGYASDPLIVLGACQGKSDARAGLGSRCHTACHIADMDGAALD</sequence>
<accession>A0ABQ1M7H8</accession>
<dbReference type="EMBL" id="BMHL01000003">
    <property type="protein sequence ID" value="GGC36255.1"/>
    <property type="molecule type" value="Genomic_DNA"/>
</dbReference>
<evidence type="ECO:0000313" key="2">
    <source>
        <dbReference type="Proteomes" id="UP000602004"/>
    </source>
</evidence>
<protein>
    <submittedName>
        <fullName evidence="1">Uncharacterized protein</fullName>
    </submittedName>
</protein>
<organism evidence="1 2">
    <name type="scientific">Paraburkholderia caffeinilytica</name>
    <dbReference type="NCBI Taxonomy" id="1761016"/>
    <lineage>
        <taxon>Bacteria</taxon>
        <taxon>Pseudomonadati</taxon>
        <taxon>Pseudomonadota</taxon>
        <taxon>Betaproteobacteria</taxon>
        <taxon>Burkholderiales</taxon>
        <taxon>Burkholderiaceae</taxon>
        <taxon>Paraburkholderia</taxon>
    </lineage>
</organism>
<comment type="caution">
    <text evidence="1">The sequence shown here is derived from an EMBL/GenBank/DDBJ whole genome shotgun (WGS) entry which is preliminary data.</text>
</comment>
<evidence type="ECO:0000313" key="1">
    <source>
        <dbReference type="EMBL" id="GGC36255.1"/>
    </source>
</evidence>
<proteinExistence type="predicted"/>
<name>A0ABQ1M7H8_9BURK</name>
<reference evidence="2" key="1">
    <citation type="journal article" date="2019" name="Int. J. Syst. Evol. Microbiol.">
        <title>The Global Catalogue of Microorganisms (GCM) 10K type strain sequencing project: providing services to taxonomists for standard genome sequencing and annotation.</title>
        <authorList>
            <consortium name="The Broad Institute Genomics Platform"/>
            <consortium name="The Broad Institute Genome Sequencing Center for Infectious Disease"/>
            <person name="Wu L."/>
            <person name="Ma J."/>
        </authorList>
    </citation>
    <scope>NUCLEOTIDE SEQUENCE [LARGE SCALE GENOMIC DNA]</scope>
    <source>
        <strain evidence="2">CGMCC 1.15103</strain>
    </source>
</reference>
<gene>
    <name evidence="1" type="ORF">GCM10011400_23670</name>
</gene>